<dbReference type="EMBL" id="KV425638">
    <property type="protein sequence ID" value="KZT19558.1"/>
    <property type="molecule type" value="Genomic_DNA"/>
</dbReference>
<dbReference type="OrthoDB" id="3296781at2759"/>
<evidence type="ECO:0000313" key="2">
    <source>
        <dbReference type="Proteomes" id="UP000076761"/>
    </source>
</evidence>
<reference evidence="1 2" key="1">
    <citation type="journal article" date="2016" name="Mol. Biol. Evol.">
        <title>Comparative Genomics of Early-Diverging Mushroom-Forming Fungi Provides Insights into the Origins of Lignocellulose Decay Capabilities.</title>
        <authorList>
            <person name="Nagy L.G."/>
            <person name="Riley R."/>
            <person name="Tritt A."/>
            <person name="Adam C."/>
            <person name="Daum C."/>
            <person name="Floudas D."/>
            <person name="Sun H."/>
            <person name="Yadav J.S."/>
            <person name="Pangilinan J."/>
            <person name="Larsson K.H."/>
            <person name="Matsuura K."/>
            <person name="Barry K."/>
            <person name="Labutti K."/>
            <person name="Kuo R."/>
            <person name="Ohm R.A."/>
            <person name="Bhattacharya S.S."/>
            <person name="Shirouzu T."/>
            <person name="Yoshinaga Y."/>
            <person name="Martin F.M."/>
            <person name="Grigoriev I.V."/>
            <person name="Hibbett D.S."/>
        </authorList>
    </citation>
    <scope>NUCLEOTIDE SEQUENCE [LARGE SCALE GENOMIC DNA]</scope>
    <source>
        <strain evidence="1 2">HHB14362 ss-1</strain>
    </source>
</reference>
<keyword evidence="2" id="KW-1185">Reference proteome</keyword>
<dbReference type="Proteomes" id="UP000076761">
    <property type="component" value="Unassembled WGS sequence"/>
</dbReference>
<sequence>MQAINKPSFLVPPPSLEMCHPSRFLYSPVMSSSGSDRLGLGRVTIAKNVLGELDCPIENSRGNWKTPRWPLNSDRARPVKGNHHLWIPLS</sequence>
<protein>
    <submittedName>
        <fullName evidence="1">Uncharacterized protein</fullName>
    </submittedName>
</protein>
<proteinExistence type="predicted"/>
<dbReference type="InParanoid" id="A0A165NF95"/>
<gene>
    <name evidence="1" type="ORF">NEOLEDRAFT_1245738</name>
</gene>
<name>A0A165NF95_9AGAM</name>
<dbReference type="AlphaFoldDB" id="A0A165NF95"/>
<organism evidence="1 2">
    <name type="scientific">Neolentinus lepideus HHB14362 ss-1</name>
    <dbReference type="NCBI Taxonomy" id="1314782"/>
    <lineage>
        <taxon>Eukaryota</taxon>
        <taxon>Fungi</taxon>
        <taxon>Dikarya</taxon>
        <taxon>Basidiomycota</taxon>
        <taxon>Agaricomycotina</taxon>
        <taxon>Agaricomycetes</taxon>
        <taxon>Gloeophyllales</taxon>
        <taxon>Gloeophyllaceae</taxon>
        <taxon>Neolentinus</taxon>
    </lineage>
</organism>
<evidence type="ECO:0000313" key="1">
    <source>
        <dbReference type="EMBL" id="KZT19558.1"/>
    </source>
</evidence>
<accession>A0A165NF95</accession>